<dbReference type="PANTHER" id="PTHR11215">
    <property type="entry name" value="METAL DEPENDENT HYDROLASE - RELATED"/>
    <property type="match status" value="1"/>
</dbReference>
<organism evidence="2 3">
    <name type="scientific">Aequitasia blattaphilus</name>
    <dbReference type="NCBI Taxonomy" id="2949332"/>
    <lineage>
        <taxon>Bacteria</taxon>
        <taxon>Bacillati</taxon>
        <taxon>Bacillota</taxon>
        <taxon>Clostridia</taxon>
        <taxon>Lachnospirales</taxon>
        <taxon>Lachnospiraceae</taxon>
        <taxon>Aequitasia</taxon>
    </lineage>
</organism>
<name>A0ABT1EBG5_9FIRM</name>
<dbReference type="InterPro" id="IPR003226">
    <property type="entry name" value="MYG1_exonuclease"/>
</dbReference>
<evidence type="ECO:0000256" key="1">
    <source>
        <dbReference type="ARBA" id="ARBA00010105"/>
    </source>
</evidence>
<evidence type="ECO:0000313" key="3">
    <source>
        <dbReference type="Proteomes" id="UP001523566"/>
    </source>
</evidence>
<protein>
    <submittedName>
        <fullName evidence="2">MYG1 family protein</fullName>
    </submittedName>
</protein>
<accession>A0ABT1EBG5</accession>
<evidence type="ECO:0000313" key="2">
    <source>
        <dbReference type="EMBL" id="MCP1103183.1"/>
    </source>
</evidence>
<sequence length="411" mass="46919">MSSLIEMVKKKEGKAFTHGGKFHADDVFSAALLLYLNPEIEIVRGNTVPEDFDGIVFDIGRGEFDHHQKDSRIRENGIPFAAFGLLWEKLGEEILGEELALRFDADFVQPLDQNDNTGERNEMASLIGDFNLSWDEEGNNDEAFYEAVKLAGNVLENKFAKYRGNERADQQVAEFMDQAEDGILVMPRFVPCQKKLTDTEIEFIVFPSNRGGYCIQPLKKPGSMNYKCDFPGEWLGLEGEELQKVTGLASANFCHKGGFIMTVGKIEDAKEACKISRRAYVNAPVIIYYKERDKESLTDIAVKNLEEKVKMVAGMEHTTIKRMYFPEMPRLIEDEKDGFYDKIDMKKEDWKNMQKKELKKILKYKPEAVVMESGMLMNYPMIHLLRKKHVPVLMAVQEGEKVRLVRVPSGS</sequence>
<dbReference type="EMBL" id="JAMZFW010000019">
    <property type="protein sequence ID" value="MCP1103183.1"/>
    <property type="molecule type" value="Genomic_DNA"/>
</dbReference>
<dbReference type="Pfam" id="PF03690">
    <property type="entry name" value="MYG1_exonuc"/>
    <property type="match status" value="1"/>
</dbReference>
<dbReference type="Proteomes" id="UP001523566">
    <property type="component" value="Unassembled WGS sequence"/>
</dbReference>
<dbReference type="PANTHER" id="PTHR11215:SF1">
    <property type="entry name" value="MYG1 EXONUCLEASE"/>
    <property type="match status" value="1"/>
</dbReference>
<gene>
    <name evidence="2" type="ORF">NK125_12255</name>
</gene>
<comment type="caution">
    <text evidence="2">The sequence shown here is derived from an EMBL/GenBank/DDBJ whole genome shotgun (WGS) entry which is preliminary data.</text>
</comment>
<keyword evidence="3" id="KW-1185">Reference proteome</keyword>
<comment type="similarity">
    <text evidence="1">Belongs to the MYG1 family.</text>
</comment>
<reference evidence="2 3" key="1">
    <citation type="journal article" date="2022" name="Genome Biol. Evol.">
        <title>Host diet, physiology and behaviors set the stage for Lachnospiraceae cladogenesis.</title>
        <authorList>
            <person name="Vera-Ponce De Leon A."/>
            <person name="Schneider M."/>
            <person name="Jahnes B.C."/>
            <person name="Sadowski V."/>
            <person name="Camuy-Velez L.A."/>
            <person name="Duan J."/>
            <person name="Sabree Z.L."/>
        </authorList>
    </citation>
    <scope>NUCLEOTIDE SEQUENCE [LARGE SCALE GENOMIC DNA]</scope>
    <source>
        <strain evidence="2 3">PAL113</strain>
    </source>
</reference>
<dbReference type="RefSeq" id="WP_262066966.1">
    <property type="nucleotide sequence ID" value="NZ_JAMXOD010000019.1"/>
</dbReference>
<proteinExistence type="inferred from homology"/>